<proteinExistence type="predicted"/>
<dbReference type="AlphaFoldDB" id="A0A0C9M3Z2"/>
<dbReference type="Pfam" id="PF12937">
    <property type="entry name" value="F-box-like"/>
    <property type="match status" value="1"/>
</dbReference>
<dbReference type="InterPro" id="IPR036047">
    <property type="entry name" value="F-box-like_dom_sf"/>
</dbReference>
<evidence type="ECO:0000313" key="2">
    <source>
        <dbReference type="EMBL" id="GAN00909.1"/>
    </source>
</evidence>
<evidence type="ECO:0000259" key="1">
    <source>
        <dbReference type="PROSITE" id="PS50181"/>
    </source>
</evidence>
<dbReference type="Gene3D" id="3.80.10.10">
    <property type="entry name" value="Ribonuclease Inhibitor"/>
    <property type="match status" value="1"/>
</dbReference>
<dbReference type="SMART" id="SM00256">
    <property type="entry name" value="FBOX"/>
    <property type="match status" value="1"/>
</dbReference>
<accession>A0A0C9M3Z2</accession>
<keyword evidence="3" id="KW-1185">Reference proteome</keyword>
<protein>
    <recommendedName>
        <fullName evidence="1">F-box domain-containing protein</fullName>
    </recommendedName>
</protein>
<evidence type="ECO:0000313" key="3">
    <source>
        <dbReference type="Proteomes" id="UP000053815"/>
    </source>
</evidence>
<dbReference type="EMBL" id="DF836292">
    <property type="protein sequence ID" value="GAN00909.1"/>
    <property type="molecule type" value="Genomic_DNA"/>
</dbReference>
<dbReference type="Proteomes" id="UP000053815">
    <property type="component" value="Unassembled WGS sequence"/>
</dbReference>
<dbReference type="Gene3D" id="1.20.1280.50">
    <property type="match status" value="1"/>
</dbReference>
<gene>
    <name evidence="2" type="ORF">MAM1_0003c00335</name>
</gene>
<feature type="domain" description="F-box" evidence="1">
    <location>
        <begin position="2"/>
        <end position="48"/>
    </location>
</feature>
<name>A0A0C9M3Z2_9FUNG</name>
<dbReference type="OrthoDB" id="2204313at2759"/>
<organism evidence="2">
    <name type="scientific">Mucor ambiguus</name>
    <dbReference type="NCBI Taxonomy" id="91626"/>
    <lineage>
        <taxon>Eukaryota</taxon>
        <taxon>Fungi</taxon>
        <taxon>Fungi incertae sedis</taxon>
        <taxon>Mucoromycota</taxon>
        <taxon>Mucoromycotina</taxon>
        <taxon>Mucoromycetes</taxon>
        <taxon>Mucorales</taxon>
        <taxon>Mucorineae</taxon>
        <taxon>Mucoraceae</taxon>
        <taxon>Mucor</taxon>
    </lineage>
</organism>
<dbReference type="SUPFAM" id="SSF81383">
    <property type="entry name" value="F-box domain"/>
    <property type="match status" value="1"/>
</dbReference>
<dbReference type="InterPro" id="IPR032675">
    <property type="entry name" value="LRR_dom_sf"/>
</dbReference>
<reference evidence="2" key="1">
    <citation type="submission" date="2014-09" db="EMBL/GenBank/DDBJ databases">
        <title>Draft genome sequence of an oleaginous Mucoromycotina fungus Mucor ambiguus NBRC6742.</title>
        <authorList>
            <person name="Takeda I."/>
            <person name="Yamane N."/>
            <person name="Morita T."/>
            <person name="Tamano K."/>
            <person name="Machida M."/>
            <person name="Baker S."/>
            <person name="Koike H."/>
        </authorList>
    </citation>
    <scope>NUCLEOTIDE SEQUENCE</scope>
    <source>
        <strain evidence="2">NBRC 6742</strain>
    </source>
</reference>
<sequence length="393" mass="46294">MKGSIQQLPVEVIINIFDQINDTKQLVQCSLVSKSWTSLAEKSMYKTIHLYLWEDFRLERLNHHLKQKPEFCHLIQNIRITDQYFNTFSERLFHEFLHLAMTPSIRTLDGVWKQEYITALLENIENSSLKFEKLKQLPYSVRHDSVYMRLMSRFKGSLEIASCNITEKTSPIHQRIVHDSIKECKHLTTLSIQDYQGFQNLQEIDTFLKKCDQIKSLEFIINQSVNYTDMKEDELNQWLTGGSVHQAKSVNYLKIAYMKGPDNRTRRSFGPDWISYLAYKCPNVDTLNIKNITVRYSHMALPVFGNVKAFKLVDWKFHCIQDLQHFIDRAKSERNKLDIQYNKSIVVHQSEICSLSATKDRNSDFTRFTIIVNPINSDNTYLILLCFKDLNWL</sequence>
<dbReference type="PROSITE" id="PS50181">
    <property type="entry name" value="FBOX"/>
    <property type="match status" value="1"/>
</dbReference>
<dbReference type="SUPFAM" id="SSF52047">
    <property type="entry name" value="RNI-like"/>
    <property type="match status" value="1"/>
</dbReference>
<dbReference type="InterPro" id="IPR001810">
    <property type="entry name" value="F-box_dom"/>
</dbReference>